<keyword evidence="3 9" id="KW-0256">Endoplasmic reticulum</keyword>
<comment type="subunit">
    <text evidence="8">Component of the multisubunit TRAPP (transport protein particle) complex, which includes at least TRAPPC2, TRAPPC2L, TRAPPC3, TRAPPC3L, TRAPPC4, TRAPPC5, TRAPPC8, TRAPPC9, TRAPPC10, TRAPPC11 and TRAPPC12. Interacts with SDC2.</text>
</comment>
<sequence length="217" mass="24340">MGIYSVYIINKAGGLIYQFDNNIPKTEVEKTFSYPLEMTLKIYDDKVVVAFGQRDGIKVGHRVLSVNGINATGRCLEDGRDIMEMLSQEANYPVAIKFGRPRLSTNEKIMLAGMFHSLYAIACQLSPMPQSSGIQGIETDTFKLTCSQTLTGIKFVIITDPKQTGHDLLLKKLYEIYADYALKNPFYSIEMPIRCELFDTNLQQAVEMAERLGLTAS</sequence>
<dbReference type="AlphaFoldDB" id="R7UNL9"/>
<gene>
    <name evidence="10" type="ORF">CAPTEDRAFT_168531</name>
</gene>
<dbReference type="SUPFAM" id="SSF64356">
    <property type="entry name" value="SNARE-like"/>
    <property type="match status" value="1"/>
</dbReference>
<dbReference type="SMART" id="SM01399">
    <property type="entry name" value="Sybindin"/>
    <property type="match status" value="1"/>
</dbReference>
<keyword evidence="4 9" id="KW-0931">ER-Golgi transport</keyword>
<proteinExistence type="inferred from homology"/>
<evidence type="ECO:0000256" key="9">
    <source>
        <dbReference type="RuleBase" id="RU366065"/>
    </source>
</evidence>
<evidence type="ECO:0000256" key="4">
    <source>
        <dbReference type="ARBA" id="ARBA00022892"/>
    </source>
</evidence>
<comment type="subcellular location">
    <subcellularLocation>
        <location evidence="9">Endoplasmic reticulum</location>
    </subcellularLocation>
    <subcellularLocation>
        <location evidence="9">Golgi apparatus</location>
        <location evidence="9">cis-Golgi network</location>
    </subcellularLocation>
    <subcellularLocation>
        <location evidence="1">Golgi apparatus</location>
    </subcellularLocation>
</comment>
<evidence type="ECO:0000313" key="12">
    <source>
        <dbReference type="Proteomes" id="UP000014760"/>
    </source>
</evidence>
<dbReference type="InterPro" id="IPR011012">
    <property type="entry name" value="Longin-like_dom_sf"/>
</dbReference>
<reference evidence="11" key="3">
    <citation type="submission" date="2015-06" db="UniProtKB">
        <authorList>
            <consortium name="EnsemblMetazoa"/>
        </authorList>
    </citation>
    <scope>IDENTIFICATION</scope>
</reference>
<reference evidence="12" key="1">
    <citation type="submission" date="2012-12" db="EMBL/GenBank/DDBJ databases">
        <authorList>
            <person name="Hellsten U."/>
            <person name="Grimwood J."/>
            <person name="Chapman J.A."/>
            <person name="Shapiro H."/>
            <person name="Aerts A."/>
            <person name="Otillar R.P."/>
            <person name="Terry A.Y."/>
            <person name="Boore J.L."/>
            <person name="Simakov O."/>
            <person name="Marletaz F."/>
            <person name="Cho S.-J."/>
            <person name="Edsinger-Gonzales E."/>
            <person name="Havlak P."/>
            <person name="Kuo D.-H."/>
            <person name="Larsson T."/>
            <person name="Lv J."/>
            <person name="Arendt D."/>
            <person name="Savage R."/>
            <person name="Osoegawa K."/>
            <person name="de Jong P."/>
            <person name="Lindberg D.R."/>
            <person name="Seaver E.C."/>
            <person name="Weisblat D.A."/>
            <person name="Putnam N.H."/>
            <person name="Grigoriev I.V."/>
            <person name="Rokhsar D.S."/>
        </authorList>
    </citation>
    <scope>NUCLEOTIDE SEQUENCE</scope>
    <source>
        <strain evidence="12">I ESC-2004</strain>
    </source>
</reference>
<dbReference type="EnsemblMetazoa" id="CapteT168531">
    <property type="protein sequence ID" value="CapteP168531"/>
    <property type="gene ID" value="CapteG168531"/>
</dbReference>
<comment type="function">
    <text evidence="7">Core component of the TRAPP complexes which has a function of guanine nucleotide exchange factor activity for Rab1 GTPase. Plays a role in vesicular transport from endoplasmic reticulum to Golgi and autophagy. May play a role in dendrite postsynaptic membrane trafficking.</text>
</comment>
<evidence type="ECO:0000256" key="1">
    <source>
        <dbReference type="ARBA" id="ARBA00004555"/>
    </source>
</evidence>
<dbReference type="Proteomes" id="UP000014760">
    <property type="component" value="Unassembled WGS sequence"/>
</dbReference>
<dbReference type="EMBL" id="KB299669">
    <property type="protein sequence ID" value="ELU07693.1"/>
    <property type="molecule type" value="Genomic_DNA"/>
</dbReference>
<reference evidence="10 12" key="2">
    <citation type="journal article" date="2013" name="Nature">
        <title>Insights into bilaterian evolution from three spiralian genomes.</title>
        <authorList>
            <person name="Simakov O."/>
            <person name="Marletaz F."/>
            <person name="Cho S.J."/>
            <person name="Edsinger-Gonzales E."/>
            <person name="Havlak P."/>
            <person name="Hellsten U."/>
            <person name="Kuo D.H."/>
            <person name="Larsson T."/>
            <person name="Lv J."/>
            <person name="Arendt D."/>
            <person name="Savage R."/>
            <person name="Osoegawa K."/>
            <person name="de Jong P."/>
            <person name="Grimwood J."/>
            <person name="Chapman J.A."/>
            <person name="Shapiro H."/>
            <person name="Aerts A."/>
            <person name="Otillar R.P."/>
            <person name="Terry A.Y."/>
            <person name="Boore J.L."/>
            <person name="Grigoriev I.V."/>
            <person name="Lindberg D.R."/>
            <person name="Seaver E.C."/>
            <person name="Weisblat D.A."/>
            <person name="Putnam N.H."/>
            <person name="Rokhsar D.S."/>
        </authorList>
    </citation>
    <scope>NUCLEOTIDE SEQUENCE</scope>
    <source>
        <strain evidence="10 12">I ESC-2004</strain>
    </source>
</reference>
<accession>R7UNL9</accession>
<evidence type="ECO:0000256" key="8">
    <source>
        <dbReference type="ARBA" id="ARBA00046941"/>
    </source>
</evidence>
<evidence type="ECO:0000256" key="3">
    <source>
        <dbReference type="ARBA" id="ARBA00022824"/>
    </source>
</evidence>
<dbReference type="OMA" id="GQRDGIN"/>
<evidence type="ECO:0000256" key="2">
    <source>
        <dbReference type="ARBA" id="ARBA00022448"/>
    </source>
</evidence>
<dbReference type="GO" id="GO:0005783">
    <property type="term" value="C:endoplasmic reticulum"/>
    <property type="evidence" value="ECO:0007669"/>
    <property type="project" value="UniProtKB-SubCell"/>
</dbReference>
<dbReference type="OrthoDB" id="246406at2759"/>
<keyword evidence="2 9" id="KW-0813">Transport</keyword>
<keyword evidence="5 9" id="KW-0333">Golgi apparatus</keyword>
<evidence type="ECO:0000256" key="5">
    <source>
        <dbReference type="ARBA" id="ARBA00023034"/>
    </source>
</evidence>
<comment type="subunit">
    <text evidence="9">Part of the multisubunit transport protein particle (TRAPP) complex.</text>
</comment>
<dbReference type="GO" id="GO:0030008">
    <property type="term" value="C:TRAPP complex"/>
    <property type="evidence" value="ECO:0007669"/>
    <property type="project" value="UniProtKB-UniRule"/>
</dbReference>
<dbReference type="InterPro" id="IPR007233">
    <property type="entry name" value="TRAPPC"/>
</dbReference>
<dbReference type="EMBL" id="AMQN01006984">
    <property type="status" value="NOT_ANNOTATED_CDS"/>
    <property type="molecule type" value="Genomic_DNA"/>
</dbReference>
<keyword evidence="12" id="KW-1185">Reference proteome</keyword>
<dbReference type="Pfam" id="PF04099">
    <property type="entry name" value="Sybindin"/>
    <property type="match status" value="1"/>
</dbReference>
<comment type="similarity">
    <text evidence="6">Belongs to the TRAPP small subunits family. TRAPPC4 subfamily.</text>
</comment>
<dbReference type="Gene3D" id="3.30.450.70">
    <property type="match status" value="1"/>
</dbReference>
<evidence type="ECO:0000256" key="6">
    <source>
        <dbReference type="ARBA" id="ARBA00038179"/>
    </source>
</evidence>
<dbReference type="FunCoup" id="R7UNL9">
    <property type="interactions" value="375"/>
</dbReference>
<dbReference type="CDD" id="cd14856">
    <property type="entry name" value="TRAPPC4_synbindin"/>
    <property type="match status" value="1"/>
</dbReference>
<protein>
    <recommendedName>
        <fullName evidence="9">Trafficking protein particle complex subunit</fullName>
    </recommendedName>
</protein>
<dbReference type="PANTHER" id="PTHR23249:SF15">
    <property type="entry name" value="TRAFFICKING PROTEIN PARTICLE COMPLEX SUBUNIT 4"/>
    <property type="match status" value="1"/>
</dbReference>
<evidence type="ECO:0000313" key="11">
    <source>
        <dbReference type="EnsemblMetazoa" id="CapteP168531"/>
    </source>
</evidence>
<evidence type="ECO:0000313" key="10">
    <source>
        <dbReference type="EMBL" id="ELU07693.1"/>
    </source>
</evidence>
<dbReference type="GO" id="GO:0006888">
    <property type="term" value="P:endoplasmic reticulum to Golgi vesicle-mediated transport"/>
    <property type="evidence" value="ECO:0007669"/>
    <property type="project" value="UniProtKB-UniRule"/>
</dbReference>
<organism evidence="10">
    <name type="scientific">Capitella teleta</name>
    <name type="common">Polychaete worm</name>
    <dbReference type="NCBI Taxonomy" id="283909"/>
    <lineage>
        <taxon>Eukaryota</taxon>
        <taxon>Metazoa</taxon>
        <taxon>Spiralia</taxon>
        <taxon>Lophotrochozoa</taxon>
        <taxon>Annelida</taxon>
        <taxon>Polychaeta</taxon>
        <taxon>Sedentaria</taxon>
        <taxon>Scolecida</taxon>
        <taxon>Capitellidae</taxon>
        <taxon>Capitella</taxon>
    </lineage>
</organism>
<dbReference type="GO" id="GO:0005794">
    <property type="term" value="C:Golgi apparatus"/>
    <property type="evidence" value="ECO:0007669"/>
    <property type="project" value="UniProtKB-SubCell"/>
</dbReference>
<evidence type="ECO:0000256" key="7">
    <source>
        <dbReference type="ARBA" id="ARBA00046052"/>
    </source>
</evidence>
<name>R7UNL9_CAPTE</name>
<dbReference type="STRING" id="283909.R7UNL9"/>
<dbReference type="HOGENOM" id="CLU_053380_1_0_1"/>
<dbReference type="PANTHER" id="PTHR23249">
    <property type="entry name" value="TRAFFICKING PROTEIN PARTICLE COMPLEX SUBUNIT"/>
    <property type="match status" value="1"/>
</dbReference>